<comment type="subcellular location">
    <subcellularLocation>
        <location evidence="1">Nucleus</location>
    </subcellularLocation>
</comment>
<gene>
    <name evidence="7" type="ORF">CTOB1V02_LOCUS14535</name>
</gene>
<keyword evidence="4" id="KW-0067">ATP-binding</keyword>
<dbReference type="InterPro" id="IPR009057">
    <property type="entry name" value="Homeodomain-like_sf"/>
</dbReference>
<dbReference type="OrthoDB" id="10267765at2759"/>
<dbReference type="GO" id="GO:0006355">
    <property type="term" value="P:regulation of DNA-templated transcription"/>
    <property type="evidence" value="ECO:0007669"/>
    <property type="project" value="InterPro"/>
</dbReference>
<dbReference type="Pfam" id="PF00158">
    <property type="entry name" value="Sigma54_activat"/>
    <property type="match status" value="1"/>
</dbReference>
<keyword evidence="6" id="KW-0804">Transcription</keyword>
<dbReference type="Gene3D" id="3.40.50.300">
    <property type="entry name" value="P-loop containing nucleotide triphosphate hydrolases"/>
    <property type="match status" value="1"/>
</dbReference>
<keyword evidence="5" id="KW-0805">Transcription regulation</keyword>
<dbReference type="GO" id="GO:0000160">
    <property type="term" value="P:phosphorelay signal transduction system"/>
    <property type="evidence" value="ECO:0007669"/>
    <property type="project" value="InterPro"/>
</dbReference>
<evidence type="ECO:0000256" key="1">
    <source>
        <dbReference type="ARBA" id="ARBA00004123"/>
    </source>
</evidence>
<dbReference type="InterPro" id="IPR025662">
    <property type="entry name" value="Sigma_54_int_dom_ATP-bd_1"/>
</dbReference>
<dbReference type="PANTHER" id="PTHR32071:SF57">
    <property type="entry name" value="C4-DICARBOXYLATE TRANSPORT TRANSCRIPTIONAL REGULATORY PROTEIN DCTD"/>
    <property type="match status" value="1"/>
</dbReference>
<keyword evidence="2" id="KW-0597">Phosphoprotein</keyword>
<proteinExistence type="predicted"/>
<dbReference type="SMART" id="SM00382">
    <property type="entry name" value="AAA"/>
    <property type="match status" value="1"/>
</dbReference>
<dbReference type="FunFam" id="3.40.50.300:FF:000006">
    <property type="entry name" value="DNA-binding transcriptional regulator NtrC"/>
    <property type="match status" value="1"/>
</dbReference>
<dbReference type="InterPro" id="IPR058031">
    <property type="entry name" value="AAA_lid_NorR"/>
</dbReference>
<evidence type="ECO:0000256" key="5">
    <source>
        <dbReference type="ARBA" id="ARBA00023015"/>
    </source>
</evidence>
<dbReference type="SMART" id="SM00448">
    <property type="entry name" value="REC"/>
    <property type="match status" value="1"/>
</dbReference>
<protein>
    <submittedName>
        <fullName evidence="7">Uncharacterized protein</fullName>
    </submittedName>
</protein>
<evidence type="ECO:0000256" key="3">
    <source>
        <dbReference type="ARBA" id="ARBA00022741"/>
    </source>
</evidence>
<dbReference type="InterPro" id="IPR011006">
    <property type="entry name" value="CheY-like_superfamily"/>
</dbReference>
<dbReference type="Gene3D" id="1.10.10.60">
    <property type="entry name" value="Homeodomain-like"/>
    <property type="match status" value="1"/>
</dbReference>
<dbReference type="Pfam" id="PF02954">
    <property type="entry name" value="HTH_8"/>
    <property type="match status" value="1"/>
</dbReference>
<dbReference type="InterPro" id="IPR001789">
    <property type="entry name" value="Sig_transdc_resp-reg_receiver"/>
</dbReference>
<dbReference type="CDD" id="cd00009">
    <property type="entry name" value="AAA"/>
    <property type="match status" value="1"/>
</dbReference>
<evidence type="ECO:0000313" key="7">
    <source>
        <dbReference type="EMBL" id="CAD7236720.1"/>
    </source>
</evidence>
<sequence>KATGQWLTLLGYEVDSFGSALEALEELSADRACVVVSDIRMPGMDGLELARRCKALDPDLPVILVTAHGDISMAVQAMRDGVYDFLEKPYEPTLLSDRIQRAWEKRQLVLENRKLRRIVDQGASLEHRIIGYSAVVKLLRQQVIRLAETPVDMIINGETGTGKELVARCLHEWSSRNAAPFVAVNCGAIPEHLFESELFGHEAGAFTGASKRRIGKLEYAHGGVLFLDEIESMPLSFQIKLLRVLQERKLERLGSNQQIDLDLWVIAATKVNLRQASDRGEFREDLYYRFNIAELQLPPLRERREDVPLLFDYFAHKAAIQFERNQPPLDEDGTALLMSHPWQGNVRELKNAAERWVLGVQSPPNVATLMHIGVGEDSSSRRGLSAQVQRFEKQLIIESLRRNGGKVQAVLEELDLPRRTLNNKMVQYGIQREAFMQFHWKIPRVILMAGTVFLSVSAEAESPPAGPPPAAVVTQTMQPRDVPVRFEYVGQVAGSREVDIRARVTGVVEKKLYKEGSRV</sequence>
<name>A0A7R8WRC1_9CRUS</name>
<dbReference type="InterPro" id="IPR002078">
    <property type="entry name" value="Sigma_54_int"/>
</dbReference>
<dbReference type="Pfam" id="PF00072">
    <property type="entry name" value="Response_reg"/>
    <property type="match status" value="1"/>
</dbReference>
<keyword evidence="3" id="KW-0547">Nucleotide-binding</keyword>
<dbReference type="FunFam" id="3.40.50.2300:FF:000018">
    <property type="entry name" value="DNA-binding transcriptional regulator NtrC"/>
    <property type="match status" value="1"/>
</dbReference>
<dbReference type="SUPFAM" id="SSF52540">
    <property type="entry name" value="P-loop containing nucleoside triphosphate hydrolases"/>
    <property type="match status" value="1"/>
</dbReference>
<dbReference type="Pfam" id="PF25601">
    <property type="entry name" value="AAA_lid_14"/>
    <property type="match status" value="1"/>
</dbReference>
<reference evidence="7" key="1">
    <citation type="submission" date="2020-11" db="EMBL/GenBank/DDBJ databases">
        <authorList>
            <person name="Tran Van P."/>
        </authorList>
    </citation>
    <scope>NUCLEOTIDE SEQUENCE</scope>
</reference>
<evidence type="ECO:0000256" key="4">
    <source>
        <dbReference type="ARBA" id="ARBA00022840"/>
    </source>
</evidence>
<accession>A0A7R8WRC1</accession>
<dbReference type="GO" id="GO:0043565">
    <property type="term" value="F:sequence-specific DNA binding"/>
    <property type="evidence" value="ECO:0007669"/>
    <property type="project" value="InterPro"/>
</dbReference>
<organism evidence="7">
    <name type="scientific">Cyprideis torosa</name>
    <dbReference type="NCBI Taxonomy" id="163714"/>
    <lineage>
        <taxon>Eukaryota</taxon>
        <taxon>Metazoa</taxon>
        <taxon>Ecdysozoa</taxon>
        <taxon>Arthropoda</taxon>
        <taxon>Crustacea</taxon>
        <taxon>Oligostraca</taxon>
        <taxon>Ostracoda</taxon>
        <taxon>Podocopa</taxon>
        <taxon>Podocopida</taxon>
        <taxon>Cytherocopina</taxon>
        <taxon>Cytheroidea</taxon>
        <taxon>Cytherideidae</taxon>
        <taxon>Cyprideis</taxon>
    </lineage>
</organism>
<dbReference type="Gene3D" id="1.10.8.60">
    <property type="match status" value="1"/>
</dbReference>
<dbReference type="GO" id="GO:0005524">
    <property type="term" value="F:ATP binding"/>
    <property type="evidence" value="ECO:0007669"/>
    <property type="project" value="UniProtKB-KW"/>
</dbReference>
<dbReference type="PROSITE" id="PS00675">
    <property type="entry name" value="SIGMA54_INTERACT_1"/>
    <property type="match status" value="1"/>
</dbReference>
<feature type="non-terminal residue" evidence="7">
    <location>
        <position position="519"/>
    </location>
</feature>
<dbReference type="PANTHER" id="PTHR32071">
    <property type="entry name" value="TRANSCRIPTIONAL REGULATORY PROTEIN"/>
    <property type="match status" value="1"/>
</dbReference>
<dbReference type="InterPro" id="IPR002197">
    <property type="entry name" value="HTH_Fis"/>
</dbReference>
<dbReference type="EMBL" id="OB681329">
    <property type="protein sequence ID" value="CAD7236720.1"/>
    <property type="molecule type" value="Genomic_DNA"/>
</dbReference>
<dbReference type="PROSITE" id="PS50045">
    <property type="entry name" value="SIGMA54_INTERACT_4"/>
    <property type="match status" value="1"/>
</dbReference>
<feature type="non-terminal residue" evidence="7">
    <location>
        <position position="1"/>
    </location>
</feature>
<dbReference type="PROSITE" id="PS50110">
    <property type="entry name" value="RESPONSE_REGULATORY"/>
    <property type="match status" value="1"/>
</dbReference>
<evidence type="ECO:0000256" key="6">
    <source>
        <dbReference type="ARBA" id="ARBA00023163"/>
    </source>
</evidence>
<evidence type="ECO:0000256" key="2">
    <source>
        <dbReference type="ARBA" id="ARBA00022553"/>
    </source>
</evidence>
<dbReference type="InterPro" id="IPR003593">
    <property type="entry name" value="AAA+_ATPase"/>
</dbReference>
<dbReference type="InterPro" id="IPR027417">
    <property type="entry name" value="P-loop_NTPase"/>
</dbReference>
<dbReference type="CDD" id="cd17549">
    <property type="entry name" value="REC_DctD-like"/>
    <property type="match status" value="1"/>
</dbReference>
<dbReference type="SUPFAM" id="SSF52172">
    <property type="entry name" value="CheY-like"/>
    <property type="match status" value="1"/>
</dbReference>
<dbReference type="AlphaFoldDB" id="A0A7R8WRC1"/>
<dbReference type="GO" id="GO:0005634">
    <property type="term" value="C:nucleus"/>
    <property type="evidence" value="ECO:0007669"/>
    <property type="project" value="UniProtKB-SubCell"/>
</dbReference>
<dbReference type="SUPFAM" id="SSF46689">
    <property type="entry name" value="Homeodomain-like"/>
    <property type="match status" value="1"/>
</dbReference>
<dbReference type="Gene3D" id="3.40.50.2300">
    <property type="match status" value="1"/>
</dbReference>